<dbReference type="EMBL" id="JARBHB010000002">
    <property type="protein sequence ID" value="KAJ8892870.1"/>
    <property type="molecule type" value="Genomic_DNA"/>
</dbReference>
<evidence type="ECO:0008006" key="3">
    <source>
        <dbReference type="Google" id="ProtNLM"/>
    </source>
</evidence>
<evidence type="ECO:0000313" key="1">
    <source>
        <dbReference type="EMBL" id="KAJ8892870.1"/>
    </source>
</evidence>
<sequence>MDRAKIAAVCLYYCSTKKKYCDRLPWVYPINERREQVGLFNTLFEDFRNDESKFLSTIFAFALHLMIRMFFNMRNCTQPAGMSVVALRYLARGCTFTDLHYTYRIGVSTARKIVRDVCKAIWLVVRSECIPTPTK</sequence>
<gene>
    <name evidence="1" type="ORF">PR048_005451</name>
</gene>
<name>A0ABQ9I9E3_9NEOP</name>
<keyword evidence="2" id="KW-1185">Reference proteome</keyword>
<reference evidence="1 2" key="1">
    <citation type="submission" date="2023-02" db="EMBL/GenBank/DDBJ databases">
        <title>LHISI_Scaffold_Assembly.</title>
        <authorList>
            <person name="Stuart O.P."/>
            <person name="Cleave R."/>
            <person name="Magrath M.J.L."/>
            <person name="Mikheyev A.S."/>
        </authorList>
    </citation>
    <scope>NUCLEOTIDE SEQUENCE [LARGE SCALE GENOMIC DNA]</scope>
    <source>
        <strain evidence="1">Daus_M_001</strain>
        <tissue evidence="1">Leg muscle</tissue>
    </source>
</reference>
<comment type="caution">
    <text evidence="1">The sequence shown here is derived from an EMBL/GenBank/DDBJ whole genome shotgun (WGS) entry which is preliminary data.</text>
</comment>
<proteinExistence type="predicted"/>
<organism evidence="1 2">
    <name type="scientific">Dryococelus australis</name>
    <dbReference type="NCBI Taxonomy" id="614101"/>
    <lineage>
        <taxon>Eukaryota</taxon>
        <taxon>Metazoa</taxon>
        <taxon>Ecdysozoa</taxon>
        <taxon>Arthropoda</taxon>
        <taxon>Hexapoda</taxon>
        <taxon>Insecta</taxon>
        <taxon>Pterygota</taxon>
        <taxon>Neoptera</taxon>
        <taxon>Polyneoptera</taxon>
        <taxon>Phasmatodea</taxon>
        <taxon>Verophasmatodea</taxon>
        <taxon>Anareolatae</taxon>
        <taxon>Phasmatidae</taxon>
        <taxon>Eurycanthinae</taxon>
        <taxon>Dryococelus</taxon>
    </lineage>
</organism>
<protein>
    <recommendedName>
        <fullName evidence="3">Transposase</fullName>
    </recommendedName>
</protein>
<dbReference type="Proteomes" id="UP001159363">
    <property type="component" value="Chromosome 2"/>
</dbReference>
<evidence type="ECO:0000313" key="2">
    <source>
        <dbReference type="Proteomes" id="UP001159363"/>
    </source>
</evidence>
<accession>A0ABQ9I9E3</accession>